<keyword evidence="9" id="KW-1185">Reference proteome</keyword>
<feature type="transmembrane region" description="Helical" evidence="6">
    <location>
        <begin position="525"/>
        <end position="545"/>
    </location>
</feature>
<comment type="subcellular location">
    <subcellularLocation>
        <location evidence="1">Membrane</location>
        <topology evidence="1">Multi-pass membrane protein</topology>
    </subcellularLocation>
</comment>
<reference evidence="8 9" key="1">
    <citation type="journal article" date="2016" name="Nat. Commun.">
        <title>Ectomycorrhizal ecology is imprinted in the genome of the dominant symbiotic fungus Cenococcum geophilum.</title>
        <authorList>
            <consortium name="DOE Joint Genome Institute"/>
            <person name="Peter M."/>
            <person name="Kohler A."/>
            <person name="Ohm R.A."/>
            <person name="Kuo A."/>
            <person name="Krutzmann J."/>
            <person name="Morin E."/>
            <person name="Arend M."/>
            <person name="Barry K.W."/>
            <person name="Binder M."/>
            <person name="Choi C."/>
            <person name="Clum A."/>
            <person name="Copeland A."/>
            <person name="Grisel N."/>
            <person name="Haridas S."/>
            <person name="Kipfer T."/>
            <person name="LaButti K."/>
            <person name="Lindquist E."/>
            <person name="Lipzen A."/>
            <person name="Maire R."/>
            <person name="Meier B."/>
            <person name="Mihaltcheva S."/>
            <person name="Molinier V."/>
            <person name="Murat C."/>
            <person name="Poggeler S."/>
            <person name="Quandt C.A."/>
            <person name="Sperisen C."/>
            <person name="Tritt A."/>
            <person name="Tisserant E."/>
            <person name="Crous P.W."/>
            <person name="Henrissat B."/>
            <person name="Nehls U."/>
            <person name="Egli S."/>
            <person name="Spatafora J.W."/>
            <person name="Grigoriev I.V."/>
            <person name="Martin F.M."/>
        </authorList>
    </citation>
    <scope>NUCLEOTIDE SEQUENCE [LARGE SCALE GENOMIC DNA]</scope>
    <source>
        <strain evidence="8 9">CBS 459.81</strain>
    </source>
</reference>
<dbReference type="PROSITE" id="PS00216">
    <property type="entry name" value="SUGAR_TRANSPORT_1"/>
    <property type="match status" value="1"/>
</dbReference>
<evidence type="ECO:0000256" key="4">
    <source>
        <dbReference type="ARBA" id="ARBA00023136"/>
    </source>
</evidence>
<feature type="transmembrane region" description="Helical" evidence="6">
    <location>
        <begin position="391"/>
        <end position="411"/>
    </location>
</feature>
<feature type="transmembrane region" description="Helical" evidence="6">
    <location>
        <begin position="270"/>
        <end position="291"/>
    </location>
</feature>
<evidence type="ECO:0000313" key="8">
    <source>
        <dbReference type="EMBL" id="OCK76280.1"/>
    </source>
</evidence>
<evidence type="ECO:0000256" key="3">
    <source>
        <dbReference type="ARBA" id="ARBA00022989"/>
    </source>
</evidence>
<feature type="transmembrane region" description="Helical" evidence="6">
    <location>
        <begin position="151"/>
        <end position="172"/>
    </location>
</feature>
<evidence type="ECO:0000313" key="9">
    <source>
        <dbReference type="Proteomes" id="UP000250266"/>
    </source>
</evidence>
<dbReference type="GO" id="GO:0016020">
    <property type="term" value="C:membrane"/>
    <property type="evidence" value="ECO:0007669"/>
    <property type="project" value="UniProtKB-SubCell"/>
</dbReference>
<protein>
    <submittedName>
        <fullName evidence="8">MFS general substrate transporter</fullName>
    </submittedName>
</protein>
<evidence type="ECO:0000256" key="2">
    <source>
        <dbReference type="ARBA" id="ARBA00022692"/>
    </source>
</evidence>
<sequence length="560" mass="62374">MTSVEEKDERSVKGETETSTLDYEKRDSEKAEVEHERRNLETAEVEVPKEVQETTKAEDEDLIHDLERHLSRRSSKFKNKMEEKYPETDLDKNLVGWDSQDDPKNPRNFPDFTKWCLLGLVSAITLMSPLASSLFAPGVSFMDAEFHNTSTILSSFTVSIFVLGFVVGPLFLSPLSEIYGRRPVLDISNCFFVCWNIGCALAPNLTALLIMRFLGGVGGSACLTIGGGVIADLFTPEKRGLATAVYSLGALFGPVLGPICGGFIAERAGWRWDFWVLLIGSALVTIGIIIMNRETNPTVLIQRKTEALRKELNRPELMSVYTYTLSPKQLQRRYIMTRGLMRPLKLLFMSPIVSLLCLYVSFVFGLLYLLFTTITQVYIAQYGWQPDLCGLAYLGIGFGFFTGIITVARTCDATIIRLTKRNNGVFEPEMRLPLCVFFGMLVPVSLFWYGWATDKKTHWVVPIIGLIPFGFGMMGIFAPIQTYLIDAFPEYAASAVASLTALRCLFGALLPLAGPAMYAKLGLGWGNSLLGFVSLALIPAPALMYKYGGMIRKKYPIQLE</sequence>
<dbReference type="PANTHER" id="PTHR23502">
    <property type="entry name" value="MAJOR FACILITATOR SUPERFAMILY"/>
    <property type="match status" value="1"/>
</dbReference>
<dbReference type="InterPro" id="IPR036259">
    <property type="entry name" value="MFS_trans_sf"/>
</dbReference>
<dbReference type="FunFam" id="1.20.1250.20:FF:000460">
    <property type="entry name" value="MFS multidrug transporter, putative"/>
    <property type="match status" value="1"/>
</dbReference>
<dbReference type="InterPro" id="IPR020846">
    <property type="entry name" value="MFS_dom"/>
</dbReference>
<feature type="transmembrane region" description="Helical" evidence="6">
    <location>
        <begin position="115"/>
        <end position="139"/>
    </location>
</feature>
<dbReference type="PROSITE" id="PS50850">
    <property type="entry name" value="MFS"/>
    <property type="match status" value="1"/>
</dbReference>
<feature type="transmembrane region" description="Helical" evidence="6">
    <location>
        <begin position="346"/>
        <end position="371"/>
    </location>
</feature>
<feature type="transmembrane region" description="Helical" evidence="6">
    <location>
        <begin position="243"/>
        <end position="264"/>
    </location>
</feature>
<dbReference type="PANTHER" id="PTHR23502:SF33">
    <property type="entry name" value="MAJOR FACILITATOR SUPERFAMILY (MFS) PROFILE DOMAIN-CONTAINING PROTEIN-RELATED"/>
    <property type="match status" value="1"/>
</dbReference>
<dbReference type="SUPFAM" id="SSF103473">
    <property type="entry name" value="MFS general substrate transporter"/>
    <property type="match status" value="1"/>
</dbReference>
<evidence type="ECO:0000256" key="6">
    <source>
        <dbReference type="SAM" id="Phobius"/>
    </source>
</evidence>
<feature type="region of interest" description="Disordered" evidence="5">
    <location>
        <begin position="1"/>
        <end position="62"/>
    </location>
</feature>
<feature type="transmembrane region" description="Helical" evidence="6">
    <location>
        <begin position="209"/>
        <end position="231"/>
    </location>
</feature>
<evidence type="ECO:0000259" key="7">
    <source>
        <dbReference type="PROSITE" id="PS50850"/>
    </source>
</evidence>
<keyword evidence="2 6" id="KW-0812">Transmembrane</keyword>
<organism evidence="8 9">
    <name type="scientific">Lepidopterella palustris CBS 459.81</name>
    <dbReference type="NCBI Taxonomy" id="1314670"/>
    <lineage>
        <taxon>Eukaryota</taxon>
        <taxon>Fungi</taxon>
        <taxon>Dikarya</taxon>
        <taxon>Ascomycota</taxon>
        <taxon>Pezizomycotina</taxon>
        <taxon>Dothideomycetes</taxon>
        <taxon>Pleosporomycetidae</taxon>
        <taxon>Mytilinidiales</taxon>
        <taxon>Argynnaceae</taxon>
        <taxon>Lepidopterella</taxon>
    </lineage>
</organism>
<feature type="domain" description="Major facilitator superfamily (MFS) profile" evidence="7">
    <location>
        <begin position="117"/>
        <end position="554"/>
    </location>
</feature>
<keyword evidence="4 6" id="KW-0472">Membrane</keyword>
<dbReference type="AlphaFoldDB" id="A0A8E2JBA6"/>
<dbReference type="GO" id="GO:0022857">
    <property type="term" value="F:transmembrane transporter activity"/>
    <property type="evidence" value="ECO:0007669"/>
    <property type="project" value="InterPro"/>
</dbReference>
<evidence type="ECO:0000256" key="1">
    <source>
        <dbReference type="ARBA" id="ARBA00004141"/>
    </source>
</evidence>
<dbReference type="GO" id="GO:0140115">
    <property type="term" value="P:export across plasma membrane"/>
    <property type="evidence" value="ECO:0007669"/>
    <property type="project" value="UniProtKB-ARBA"/>
</dbReference>
<dbReference type="OrthoDB" id="5296287at2759"/>
<name>A0A8E2JBA6_9PEZI</name>
<feature type="transmembrane region" description="Helical" evidence="6">
    <location>
        <begin position="492"/>
        <end position="513"/>
    </location>
</feature>
<feature type="transmembrane region" description="Helical" evidence="6">
    <location>
        <begin position="184"/>
        <end position="203"/>
    </location>
</feature>
<dbReference type="GO" id="GO:0042908">
    <property type="term" value="P:xenobiotic transport"/>
    <property type="evidence" value="ECO:0007669"/>
    <property type="project" value="UniProtKB-ARBA"/>
</dbReference>
<dbReference type="InterPro" id="IPR005829">
    <property type="entry name" value="Sugar_transporter_CS"/>
</dbReference>
<dbReference type="CDD" id="cd17323">
    <property type="entry name" value="MFS_Tpo1_MDR_like"/>
    <property type="match status" value="1"/>
</dbReference>
<accession>A0A8E2JBA6</accession>
<dbReference type="EMBL" id="KV745226">
    <property type="protein sequence ID" value="OCK76280.1"/>
    <property type="molecule type" value="Genomic_DNA"/>
</dbReference>
<feature type="transmembrane region" description="Helical" evidence="6">
    <location>
        <begin position="432"/>
        <end position="451"/>
    </location>
</feature>
<dbReference type="Proteomes" id="UP000250266">
    <property type="component" value="Unassembled WGS sequence"/>
</dbReference>
<dbReference type="Gene3D" id="1.20.1250.20">
    <property type="entry name" value="MFS general substrate transporter like domains"/>
    <property type="match status" value="1"/>
</dbReference>
<feature type="transmembrane region" description="Helical" evidence="6">
    <location>
        <begin position="457"/>
        <end position="480"/>
    </location>
</feature>
<evidence type="ECO:0000256" key="5">
    <source>
        <dbReference type="SAM" id="MobiDB-lite"/>
    </source>
</evidence>
<dbReference type="Pfam" id="PF07690">
    <property type="entry name" value="MFS_1"/>
    <property type="match status" value="1"/>
</dbReference>
<dbReference type="InterPro" id="IPR011701">
    <property type="entry name" value="MFS"/>
</dbReference>
<keyword evidence="3 6" id="KW-1133">Transmembrane helix</keyword>
<gene>
    <name evidence="8" type="ORF">K432DRAFT_408313</name>
</gene>
<proteinExistence type="predicted"/>